<organism evidence="8 9">
    <name type="scientific">Aquibacillus halophilus</name>
    <dbReference type="NCBI Taxonomy" id="930132"/>
    <lineage>
        <taxon>Bacteria</taxon>
        <taxon>Bacillati</taxon>
        <taxon>Bacillota</taxon>
        <taxon>Bacilli</taxon>
        <taxon>Bacillales</taxon>
        <taxon>Bacillaceae</taxon>
        <taxon>Aquibacillus</taxon>
    </lineage>
</organism>
<evidence type="ECO:0000313" key="9">
    <source>
        <dbReference type="Proteomes" id="UP000799092"/>
    </source>
</evidence>
<proteinExistence type="inferred from homology"/>
<evidence type="ECO:0000256" key="2">
    <source>
        <dbReference type="ARBA" id="ARBA00022679"/>
    </source>
</evidence>
<dbReference type="PANTHER" id="PTHR18895">
    <property type="entry name" value="HEMK METHYLTRANSFERASE"/>
    <property type="match status" value="1"/>
</dbReference>
<accession>A0A6A8DJQ5</accession>
<reference evidence="8" key="1">
    <citation type="submission" date="2019-11" db="EMBL/GenBank/DDBJ databases">
        <authorList>
            <person name="Li J."/>
        </authorList>
    </citation>
    <scope>NUCLEOTIDE SEQUENCE</scope>
    <source>
        <strain evidence="8">B6B</strain>
    </source>
</reference>
<dbReference type="OrthoDB" id="9800643at2"/>
<dbReference type="InterPro" id="IPR029063">
    <property type="entry name" value="SAM-dependent_MTases_sf"/>
</dbReference>
<dbReference type="InterPro" id="IPR040758">
    <property type="entry name" value="PrmC_N"/>
</dbReference>
<dbReference type="EMBL" id="WJNG01000013">
    <property type="protein sequence ID" value="MRH43979.1"/>
    <property type="molecule type" value="Genomic_DNA"/>
</dbReference>
<feature type="binding site" evidence="5">
    <location>
        <position position="177"/>
    </location>
    <ligand>
        <name>S-adenosyl-L-methionine</name>
        <dbReference type="ChEBI" id="CHEBI:59789"/>
    </ligand>
</feature>
<keyword evidence="9" id="KW-1185">Reference proteome</keyword>
<protein>
    <recommendedName>
        <fullName evidence="5">Release factor glutamine methyltransferase</fullName>
        <shortName evidence="5">RF MTase</shortName>
        <ecNumber evidence="5">2.1.1.297</ecNumber>
    </recommendedName>
    <alternativeName>
        <fullName evidence="5">N5-glutamine methyltransferase PrmC</fullName>
    </alternativeName>
    <alternativeName>
        <fullName evidence="5">Protein-(glutamine-N5) MTase PrmC</fullName>
    </alternativeName>
    <alternativeName>
        <fullName evidence="5">Protein-glutamine N-methyltransferase PrmC</fullName>
    </alternativeName>
</protein>
<feature type="binding site" evidence="5">
    <location>
        <begin position="194"/>
        <end position="197"/>
    </location>
    <ligand>
        <name>substrate</name>
    </ligand>
</feature>
<feature type="domain" description="Release factor glutamine methyltransferase N-terminal" evidence="7">
    <location>
        <begin position="10"/>
        <end position="79"/>
    </location>
</feature>
<dbReference type="NCBIfam" id="TIGR00536">
    <property type="entry name" value="hemK_fam"/>
    <property type="match status" value="1"/>
</dbReference>
<dbReference type="Gene3D" id="1.10.8.10">
    <property type="entry name" value="DNA helicase RuvA subunit, C-terminal domain"/>
    <property type="match status" value="1"/>
</dbReference>
<evidence type="ECO:0000259" key="6">
    <source>
        <dbReference type="Pfam" id="PF05175"/>
    </source>
</evidence>
<evidence type="ECO:0000256" key="4">
    <source>
        <dbReference type="ARBA" id="ARBA00048391"/>
    </source>
</evidence>
<dbReference type="InterPro" id="IPR004556">
    <property type="entry name" value="HemK-like"/>
</dbReference>
<name>A0A6A8DJQ5_9BACI</name>
<keyword evidence="3 5" id="KW-0949">S-adenosyl-L-methionine</keyword>
<evidence type="ECO:0000313" key="8">
    <source>
        <dbReference type="EMBL" id="MRH43979.1"/>
    </source>
</evidence>
<dbReference type="PROSITE" id="PS00092">
    <property type="entry name" value="N6_MTASE"/>
    <property type="match status" value="1"/>
</dbReference>
<comment type="similarity">
    <text evidence="5">Belongs to the protein N5-glutamine methyltransferase family. PrmC subfamily.</text>
</comment>
<dbReference type="InterPro" id="IPR050320">
    <property type="entry name" value="N5-glutamine_MTase"/>
</dbReference>
<feature type="binding site" evidence="5">
    <location>
        <position position="150"/>
    </location>
    <ligand>
        <name>S-adenosyl-L-methionine</name>
        <dbReference type="ChEBI" id="CHEBI:59789"/>
    </ligand>
</feature>
<dbReference type="Pfam" id="PF17827">
    <property type="entry name" value="PrmC_N"/>
    <property type="match status" value="1"/>
</dbReference>
<dbReference type="PANTHER" id="PTHR18895:SF74">
    <property type="entry name" value="MTRF1L RELEASE FACTOR GLUTAMINE METHYLTRANSFERASE"/>
    <property type="match status" value="1"/>
</dbReference>
<dbReference type="AlphaFoldDB" id="A0A6A8DJQ5"/>
<keyword evidence="1 5" id="KW-0489">Methyltransferase</keyword>
<dbReference type="HAMAP" id="MF_02126">
    <property type="entry name" value="RF_methyltr_PrmC"/>
    <property type="match status" value="1"/>
</dbReference>
<dbReference type="RefSeq" id="WP_153737597.1">
    <property type="nucleotide sequence ID" value="NZ_WJNG01000013.1"/>
</dbReference>
<dbReference type="GO" id="GO:0032259">
    <property type="term" value="P:methylation"/>
    <property type="evidence" value="ECO:0007669"/>
    <property type="project" value="UniProtKB-KW"/>
</dbReference>
<dbReference type="InterPro" id="IPR002052">
    <property type="entry name" value="DNA_methylase_N6_adenine_CS"/>
</dbReference>
<dbReference type="InterPro" id="IPR007848">
    <property type="entry name" value="Small_mtfrase_dom"/>
</dbReference>
<comment type="catalytic activity">
    <reaction evidence="4 5">
        <text>L-glutaminyl-[peptide chain release factor] + S-adenosyl-L-methionine = N(5)-methyl-L-glutaminyl-[peptide chain release factor] + S-adenosyl-L-homocysteine + H(+)</text>
        <dbReference type="Rhea" id="RHEA:42896"/>
        <dbReference type="Rhea" id="RHEA-COMP:10271"/>
        <dbReference type="Rhea" id="RHEA-COMP:10272"/>
        <dbReference type="ChEBI" id="CHEBI:15378"/>
        <dbReference type="ChEBI" id="CHEBI:30011"/>
        <dbReference type="ChEBI" id="CHEBI:57856"/>
        <dbReference type="ChEBI" id="CHEBI:59789"/>
        <dbReference type="ChEBI" id="CHEBI:61891"/>
        <dbReference type="EC" id="2.1.1.297"/>
    </reaction>
</comment>
<dbReference type="Pfam" id="PF05175">
    <property type="entry name" value="MTS"/>
    <property type="match status" value="1"/>
</dbReference>
<feature type="binding site" evidence="5">
    <location>
        <position position="194"/>
    </location>
    <ligand>
        <name>S-adenosyl-L-methionine</name>
        <dbReference type="ChEBI" id="CHEBI:59789"/>
    </ligand>
</feature>
<keyword evidence="2 5" id="KW-0808">Transferase</keyword>
<dbReference type="SUPFAM" id="SSF53335">
    <property type="entry name" value="S-adenosyl-L-methionine-dependent methyltransferases"/>
    <property type="match status" value="1"/>
</dbReference>
<dbReference type="CDD" id="cd02440">
    <property type="entry name" value="AdoMet_MTases"/>
    <property type="match status" value="1"/>
</dbReference>
<comment type="caution">
    <text evidence="8">The sequence shown here is derived from an EMBL/GenBank/DDBJ whole genome shotgun (WGS) entry which is preliminary data.</text>
</comment>
<evidence type="ECO:0000256" key="3">
    <source>
        <dbReference type="ARBA" id="ARBA00022691"/>
    </source>
</evidence>
<dbReference type="GO" id="GO:0003676">
    <property type="term" value="F:nucleic acid binding"/>
    <property type="evidence" value="ECO:0007669"/>
    <property type="project" value="InterPro"/>
</dbReference>
<feature type="domain" description="Methyltransferase small" evidence="6">
    <location>
        <begin position="119"/>
        <end position="203"/>
    </location>
</feature>
<evidence type="ECO:0000259" key="7">
    <source>
        <dbReference type="Pfam" id="PF17827"/>
    </source>
</evidence>
<evidence type="ECO:0000256" key="5">
    <source>
        <dbReference type="HAMAP-Rule" id="MF_02126"/>
    </source>
</evidence>
<comment type="function">
    <text evidence="5">Methylates the class 1 translation termination release factors RF1/PrfA and RF2/PrfB on the glutamine residue of the universally conserved GGQ motif.</text>
</comment>
<dbReference type="GO" id="GO:0102559">
    <property type="term" value="F:peptide chain release factor N(5)-glutamine methyltransferase activity"/>
    <property type="evidence" value="ECO:0007669"/>
    <property type="project" value="UniProtKB-EC"/>
</dbReference>
<dbReference type="InterPro" id="IPR019874">
    <property type="entry name" value="RF_methyltr_PrmC"/>
</dbReference>
<sequence length="291" mass="33092">MTEKQMYVHEALRWASLFLEKQNRETRIAEMILMHHLGINKSQLLASLRDQVPVDRLQAFQKDIHTHAETGVPVQHLIGSETFYGREFLVNQDVLIPRPETEELLVGVLDFIKKNNFSEPTQLVDIGTGSGIIAITLKLEQPNVQIWASDLSTKALTVAKKNAERLNAKVNFEQGDFLQPFIESGASFDVIVSNPPYIPFHDRDSLSDTVKNYDPELALFAEQDGLAAYMKIIEQAKYVMKKQALIAFEIGYQQGTQVANIIEHHFPQSKTEIRKDINGRDRMVFAEITNK</sequence>
<evidence type="ECO:0000256" key="1">
    <source>
        <dbReference type="ARBA" id="ARBA00022603"/>
    </source>
</evidence>
<feature type="binding site" evidence="5">
    <location>
        <begin position="127"/>
        <end position="131"/>
    </location>
    <ligand>
        <name>S-adenosyl-L-methionine</name>
        <dbReference type="ChEBI" id="CHEBI:59789"/>
    </ligand>
</feature>
<gene>
    <name evidence="5 8" type="primary">prmC</name>
    <name evidence="8" type="ORF">GH741_15150</name>
</gene>
<dbReference type="Gene3D" id="3.40.50.150">
    <property type="entry name" value="Vaccinia Virus protein VP39"/>
    <property type="match status" value="1"/>
</dbReference>
<dbReference type="NCBIfam" id="TIGR03534">
    <property type="entry name" value="RF_mod_PrmC"/>
    <property type="match status" value="1"/>
</dbReference>
<dbReference type="Proteomes" id="UP000799092">
    <property type="component" value="Unassembled WGS sequence"/>
</dbReference>
<dbReference type="EC" id="2.1.1.297" evidence="5"/>